<dbReference type="STRING" id="929713.NIASO_20315"/>
<dbReference type="KEGG" id="nso:NIASO_20315"/>
<evidence type="ECO:0000256" key="2">
    <source>
        <dbReference type="ARBA" id="ARBA00011245"/>
    </source>
</evidence>
<sequence>MPDVYELKNQYINIAVASHGAELQSITDVTNGQEYMWSGDPAVWGKHSPVLFPIVGALKDNTYFFNGKAYNLNRHGFARDMDFSLSDRQPDQLVFSLKSSAATLKNYPFPFELTISYRLSEKSVQVTYAVKNSGDGDMWFSIGGHPAFKLPLFTGDAYVEYHLEFEQPETTGRWPIAAGGLIAAMPAPFLENKQRLDLDKSLFAKDALVLKHLRSEQIAVVSNKTGKGFLFSWKDFPFFGIWAASGADFICLEPWCGIADGVNSSQDITQKEGINRLAPGKHFERSWAVTINN</sequence>
<evidence type="ECO:0000313" key="4">
    <source>
        <dbReference type="EMBL" id="AHF16897.1"/>
    </source>
</evidence>
<dbReference type="InterPro" id="IPR037481">
    <property type="entry name" value="LacX"/>
</dbReference>
<dbReference type="SUPFAM" id="SSF74650">
    <property type="entry name" value="Galactose mutarotase-like"/>
    <property type="match status" value="1"/>
</dbReference>
<reference evidence="4 5" key="1">
    <citation type="submission" date="2013-12" db="EMBL/GenBank/DDBJ databases">
        <authorList>
            <consortium name="DOE Joint Genome Institute"/>
            <person name="Eisen J."/>
            <person name="Huntemann M."/>
            <person name="Han J."/>
            <person name="Chen A."/>
            <person name="Kyrpides N."/>
            <person name="Mavromatis K."/>
            <person name="Markowitz V."/>
            <person name="Palaniappan K."/>
            <person name="Ivanova N."/>
            <person name="Schaumberg A."/>
            <person name="Pati A."/>
            <person name="Liolios K."/>
            <person name="Nordberg H.P."/>
            <person name="Cantor M.N."/>
            <person name="Hua S.X."/>
            <person name="Woyke T."/>
        </authorList>
    </citation>
    <scope>NUCLEOTIDE SEQUENCE [LARGE SCALE GENOMIC DNA]</scope>
    <source>
        <strain evidence="5">DSM 19437</strain>
    </source>
</reference>
<dbReference type="GO" id="GO:0030246">
    <property type="term" value="F:carbohydrate binding"/>
    <property type="evidence" value="ECO:0007669"/>
    <property type="project" value="InterPro"/>
</dbReference>
<dbReference type="GO" id="GO:0016853">
    <property type="term" value="F:isomerase activity"/>
    <property type="evidence" value="ECO:0007669"/>
    <property type="project" value="InterPro"/>
</dbReference>
<evidence type="ECO:0000313" key="5">
    <source>
        <dbReference type="Proteomes" id="UP000003586"/>
    </source>
</evidence>
<comment type="cofactor">
    <cofactor evidence="1">
        <name>Ca(2+)</name>
        <dbReference type="ChEBI" id="CHEBI:29108"/>
    </cofactor>
</comment>
<organism evidence="4 5">
    <name type="scientific">Niabella soli DSM 19437</name>
    <dbReference type="NCBI Taxonomy" id="929713"/>
    <lineage>
        <taxon>Bacteria</taxon>
        <taxon>Pseudomonadati</taxon>
        <taxon>Bacteroidota</taxon>
        <taxon>Chitinophagia</taxon>
        <taxon>Chitinophagales</taxon>
        <taxon>Chitinophagaceae</taxon>
        <taxon>Niabella</taxon>
    </lineage>
</organism>
<dbReference type="HOGENOM" id="CLU_057834_1_0_10"/>
<dbReference type="PANTHER" id="PTHR11122">
    <property type="entry name" value="APOSPORY-ASSOCIATED PROTEIN C-RELATED"/>
    <property type="match status" value="1"/>
</dbReference>
<dbReference type="CDD" id="cd09024">
    <property type="entry name" value="Aldose_epim_lacX"/>
    <property type="match status" value="1"/>
</dbReference>
<keyword evidence="5" id="KW-1185">Reference proteome</keyword>
<protein>
    <submittedName>
        <fullName evidence="4">Aldose 1-epimerase</fullName>
    </submittedName>
</protein>
<dbReference type="GO" id="GO:0005975">
    <property type="term" value="P:carbohydrate metabolic process"/>
    <property type="evidence" value="ECO:0007669"/>
    <property type="project" value="InterPro"/>
</dbReference>
<dbReference type="AlphaFoldDB" id="W0F1K7"/>
<dbReference type="Gene3D" id="2.70.98.10">
    <property type="match status" value="1"/>
</dbReference>
<dbReference type="eggNOG" id="COG2017">
    <property type="taxonomic scope" value="Bacteria"/>
</dbReference>
<dbReference type="InterPro" id="IPR011013">
    <property type="entry name" value="Gal_mutarotase_sf_dom"/>
</dbReference>
<dbReference type="OrthoDB" id="9795355at2"/>
<evidence type="ECO:0000256" key="1">
    <source>
        <dbReference type="ARBA" id="ARBA00001913"/>
    </source>
</evidence>
<dbReference type="InterPro" id="IPR008183">
    <property type="entry name" value="Aldose_1/G6P_1-epimerase"/>
</dbReference>
<accession>W0F1K7</accession>
<dbReference type="PANTHER" id="PTHR11122:SF13">
    <property type="entry name" value="GLUCOSE-6-PHOSPHATE 1-EPIMERASE"/>
    <property type="match status" value="1"/>
</dbReference>
<dbReference type="InterPro" id="IPR014718">
    <property type="entry name" value="GH-type_carb-bd"/>
</dbReference>
<keyword evidence="3" id="KW-0106">Calcium</keyword>
<evidence type="ECO:0000256" key="3">
    <source>
        <dbReference type="ARBA" id="ARBA00022837"/>
    </source>
</evidence>
<dbReference type="Pfam" id="PF01263">
    <property type="entry name" value="Aldose_epim"/>
    <property type="match status" value="1"/>
</dbReference>
<dbReference type="Proteomes" id="UP000003586">
    <property type="component" value="Chromosome"/>
</dbReference>
<gene>
    <name evidence="4" type="ORF">NIASO_20315</name>
</gene>
<comment type="subunit">
    <text evidence="2">Monomer.</text>
</comment>
<dbReference type="EMBL" id="CP007035">
    <property type="protein sequence ID" value="AHF16897.1"/>
    <property type="molecule type" value="Genomic_DNA"/>
</dbReference>
<name>W0F1K7_9BACT</name>
<proteinExistence type="predicted"/>
<dbReference type="RefSeq" id="WP_008582650.1">
    <property type="nucleotide sequence ID" value="NZ_CP007035.1"/>
</dbReference>